<protein>
    <recommendedName>
        <fullName evidence="3">OsmC family protein</fullName>
    </recommendedName>
</protein>
<dbReference type="STRING" id="1423754.FC39_GL000584"/>
<name>A0A0R1YE87_9LACO</name>
<sequence length="124" mass="13788">MAISTFGASVTSTEHSHEYLAQARDFKINFVSQNGDLNKGITPIEGLLAALGSCETIVTSSVYDKNNFAYNDFYLQLNLKDSIFHADFYLGDHADMFADVKRSIKETSPVYDNIVRAIPIKVSK</sequence>
<dbReference type="PATRIC" id="fig|1423754.3.peg.604"/>
<dbReference type="OrthoDB" id="1433018at2"/>
<keyword evidence="2" id="KW-1185">Reference proteome</keyword>
<dbReference type="SUPFAM" id="SSF82784">
    <property type="entry name" value="OsmC-like"/>
    <property type="match status" value="1"/>
</dbReference>
<dbReference type="RefSeq" id="WP_025081060.1">
    <property type="nucleotide sequence ID" value="NZ_AZGI01000015.1"/>
</dbReference>
<evidence type="ECO:0000313" key="2">
    <source>
        <dbReference type="Proteomes" id="UP000051223"/>
    </source>
</evidence>
<organism evidence="1 2">
    <name type="scientific">Lactobacillus hamsteri DSM 5661 = JCM 6256</name>
    <dbReference type="NCBI Taxonomy" id="1423754"/>
    <lineage>
        <taxon>Bacteria</taxon>
        <taxon>Bacillati</taxon>
        <taxon>Bacillota</taxon>
        <taxon>Bacilli</taxon>
        <taxon>Lactobacillales</taxon>
        <taxon>Lactobacillaceae</taxon>
        <taxon>Lactobacillus</taxon>
    </lineage>
</organism>
<comment type="caution">
    <text evidence="1">The sequence shown here is derived from an EMBL/GenBank/DDBJ whole genome shotgun (WGS) entry which is preliminary data.</text>
</comment>
<dbReference type="eggNOG" id="COG1765">
    <property type="taxonomic scope" value="Bacteria"/>
</dbReference>
<accession>A0A0R1YE87</accession>
<dbReference type="InterPro" id="IPR015946">
    <property type="entry name" value="KH_dom-like_a/b"/>
</dbReference>
<dbReference type="Proteomes" id="UP000051223">
    <property type="component" value="Unassembled WGS sequence"/>
</dbReference>
<evidence type="ECO:0000313" key="1">
    <source>
        <dbReference type="EMBL" id="KRM40559.1"/>
    </source>
</evidence>
<evidence type="ECO:0008006" key="3">
    <source>
        <dbReference type="Google" id="ProtNLM"/>
    </source>
</evidence>
<dbReference type="Gene3D" id="3.30.300.20">
    <property type="match status" value="1"/>
</dbReference>
<dbReference type="AlphaFoldDB" id="A0A0R1YE87"/>
<dbReference type="InterPro" id="IPR036102">
    <property type="entry name" value="OsmC/Ohrsf"/>
</dbReference>
<dbReference type="EMBL" id="AZGI01000015">
    <property type="protein sequence ID" value="KRM40559.1"/>
    <property type="molecule type" value="Genomic_DNA"/>
</dbReference>
<reference evidence="1 2" key="1">
    <citation type="journal article" date="2015" name="Genome Announc.">
        <title>Expanding the biotechnology potential of lactobacilli through comparative genomics of 213 strains and associated genera.</title>
        <authorList>
            <person name="Sun Z."/>
            <person name="Harris H.M."/>
            <person name="McCann A."/>
            <person name="Guo C."/>
            <person name="Argimon S."/>
            <person name="Zhang W."/>
            <person name="Yang X."/>
            <person name="Jeffery I.B."/>
            <person name="Cooney J.C."/>
            <person name="Kagawa T.F."/>
            <person name="Liu W."/>
            <person name="Song Y."/>
            <person name="Salvetti E."/>
            <person name="Wrobel A."/>
            <person name="Rasinkangas P."/>
            <person name="Parkhill J."/>
            <person name="Rea M.C."/>
            <person name="O'Sullivan O."/>
            <person name="Ritari J."/>
            <person name="Douillard F.P."/>
            <person name="Paul Ross R."/>
            <person name="Yang R."/>
            <person name="Briner A.E."/>
            <person name="Felis G.E."/>
            <person name="de Vos W.M."/>
            <person name="Barrangou R."/>
            <person name="Klaenhammer T.R."/>
            <person name="Caufield P.W."/>
            <person name="Cui Y."/>
            <person name="Zhang H."/>
            <person name="O'Toole P.W."/>
        </authorList>
    </citation>
    <scope>NUCLEOTIDE SEQUENCE [LARGE SCALE GENOMIC DNA]</scope>
    <source>
        <strain evidence="1 2">DSM 5661</strain>
    </source>
</reference>
<proteinExistence type="predicted"/>
<gene>
    <name evidence="1" type="ORF">FC39_GL000584</name>
</gene>